<dbReference type="eggNOG" id="COG0776">
    <property type="taxonomic scope" value="Bacteria"/>
</dbReference>
<dbReference type="CDD" id="cd13831">
    <property type="entry name" value="HU"/>
    <property type="match status" value="1"/>
</dbReference>
<dbReference type="InterPro" id="IPR000119">
    <property type="entry name" value="Hist_DNA-bd"/>
</dbReference>
<dbReference type="STRING" id="428126.CLOSPI_01380"/>
<sequence>MLYFRGIRFLEVFMNKKELIESVSKERNLTKKDAEILVDTVFNTITRSVIEGDKVLISGFGTFKVNDRKARKGISPKTQEEMIIPASKTVTFKPSNRLKDAMN</sequence>
<dbReference type="GO" id="GO:0030527">
    <property type="term" value="F:structural constituent of chromatin"/>
    <property type="evidence" value="ECO:0007669"/>
    <property type="project" value="InterPro"/>
</dbReference>
<comment type="similarity">
    <text evidence="1 4">Belongs to the bacterial histone-like protein family.</text>
</comment>
<dbReference type="Gene3D" id="4.10.520.10">
    <property type="entry name" value="IHF-like DNA-binding proteins"/>
    <property type="match status" value="1"/>
</dbReference>
<reference evidence="5" key="1">
    <citation type="submission" date="2008-02" db="EMBL/GenBank/DDBJ databases">
        <authorList>
            <person name="Fulton L."/>
            <person name="Clifton S."/>
            <person name="Fulton B."/>
            <person name="Xu J."/>
            <person name="Minx P."/>
            <person name="Pepin K.H."/>
            <person name="Johnson M."/>
            <person name="Thiruvilangam P."/>
            <person name="Bhonagiri V."/>
            <person name="Nash W.E."/>
            <person name="Mardis E.R."/>
            <person name="Wilson R.K."/>
        </authorList>
    </citation>
    <scope>NUCLEOTIDE SEQUENCE [LARGE SCALE GENOMIC DNA]</scope>
    <source>
        <strain evidence="5">DSM 1552</strain>
    </source>
</reference>
<proteinExistence type="inferred from homology"/>
<dbReference type="GO" id="GO:0030261">
    <property type="term" value="P:chromosome condensation"/>
    <property type="evidence" value="ECO:0007669"/>
    <property type="project" value="UniProtKB-KW"/>
</dbReference>
<keyword evidence="3 5" id="KW-0238">DNA-binding</keyword>
<dbReference type="GO" id="GO:0003677">
    <property type="term" value="F:DNA binding"/>
    <property type="evidence" value="ECO:0007669"/>
    <property type="project" value="UniProtKB-KW"/>
</dbReference>
<evidence type="ECO:0000256" key="2">
    <source>
        <dbReference type="ARBA" id="ARBA00023067"/>
    </source>
</evidence>
<evidence type="ECO:0000313" key="6">
    <source>
        <dbReference type="Proteomes" id="UP000004910"/>
    </source>
</evidence>
<accession>B1C2C0</accession>
<evidence type="ECO:0000256" key="4">
    <source>
        <dbReference type="RuleBase" id="RU003939"/>
    </source>
</evidence>
<evidence type="ECO:0000256" key="3">
    <source>
        <dbReference type="ARBA" id="ARBA00023125"/>
    </source>
</evidence>
<evidence type="ECO:0000256" key="1">
    <source>
        <dbReference type="ARBA" id="ARBA00010529"/>
    </source>
</evidence>
<keyword evidence="6" id="KW-1185">Reference proteome</keyword>
<reference evidence="5" key="2">
    <citation type="submission" date="2014-06" db="EMBL/GenBank/DDBJ databases">
        <title>Draft genome sequence of Clostridium spiroforme (DSM 1552).</title>
        <authorList>
            <person name="Sudarsanam P."/>
            <person name="Ley R."/>
            <person name="Guruge J."/>
            <person name="Turnbaugh P.J."/>
            <person name="Mahowald M."/>
            <person name="Liep D."/>
            <person name="Gordon J."/>
        </authorList>
    </citation>
    <scope>NUCLEOTIDE SEQUENCE</scope>
    <source>
        <strain evidence="5">DSM 1552</strain>
    </source>
</reference>
<keyword evidence="2" id="KW-0226">DNA condensation</keyword>
<dbReference type="PRINTS" id="PR01727">
    <property type="entry name" value="DNABINDINGHU"/>
</dbReference>
<dbReference type="PANTHER" id="PTHR33175">
    <property type="entry name" value="DNA-BINDING PROTEIN HU"/>
    <property type="match status" value="1"/>
</dbReference>
<evidence type="ECO:0000313" key="5">
    <source>
        <dbReference type="EMBL" id="EDS74796.1"/>
    </source>
</evidence>
<gene>
    <name evidence="5" type="primary">hup</name>
    <name evidence="5" type="ORF">CLOSPI_01380</name>
</gene>
<dbReference type="AlphaFoldDB" id="B1C2C0"/>
<name>B1C2C0_9FIRM</name>
<organism evidence="5 6">
    <name type="scientific">Thomasclavelia spiroformis DSM 1552</name>
    <dbReference type="NCBI Taxonomy" id="428126"/>
    <lineage>
        <taxon>Bacteria</taxon>
        <taxon>Bacillati</taxon>
        <taxon>Bacillota</taxon>
        <taxon>Erysipelotrichia</taxon>
        <taxon>Erysipelotrichales</taxon>
        <taxon>Coprobacillaceae</taxon>
        <taxon>Thomasclavelia</taxon>
    </lineage>
</organism>
<dbReference type="PANTHER" id="PTHR33175:SF3">
    <property type="entry name" value="DNA-BINDING PROTEIN HU-BETA"/>
    <property type="match status" value="1"/>
</dbReference>
<comment type="caution">
    <text evidence="5">The sequence shown here is derived from an EMBL/GenBank/DDBJ whole genome shotgun (WGS) entry which is preliminary data.</text>
</comment>
<dbReference type="EMBL" id="ABIK02000009">
    <property type="protein sequence ID" value="EDS74796.1"/>
    <property type="molecule type" value="Genomic_DNA"/>
</dbReference>
<protein>
    <submittedName>
        <fullName evidence="5">DNA-binding protein HU</fullName>
    </submittedName>
</protein>
<dbReference type="SUPFAM" id="SSF47729">
    <property type="entry name" value="IHF-like DNA-binding proteins"/>
    <property type="match status" value="1"/>
</dbReference>
<dbReference type="Pfam" id="PF00216">
    <property type="entry name" value="Bac_DNA_binding"/>
    <property type="match status" value="1"/>
</dbReference>
<dbReference type="SMART" id="SM00411">
    <property type="entry name" value="BHL"/>
    <property type="match status" value="1"/>
</dbReference>
<dbReference type="HOGENOM" id="CLU_105066_3_0_9"/>
<dbReference type="InterPro" id="IPR010992">
    <property type="entry name" value="IHF-like_DNA-bd_dom_sf"/>
</dbReference>
<dbReference type="Proteomes" id="UP000004910">
    <property type="component" value="Unassembled WGS sequence"/>
</dbReference>